<sequence>QLHSSILNKRKYEEIEKAKGHYKRICLVAPVQPYEEDRTQELSESSSSNEIQLSTLNSLVTEQNEVSETINNDIIDDFEEYWFRMIENWIGILDTENNEEAMNYEIPEFEFGEHIIHPAEDPEFTGVI</sequence>
<proteinExistence type="predicted"/>
<feature type="non-terminal residue" evidence="1">
    <location>
        <position position="1"/>
    </location>
</feature>
<dbReference type="OrthoDB" id="2427290at2759"/>
<dbReference type="Proteomes" id="UP000789396">
    <property type="component" value="Unassembled WGS sequence"/>
</dbReference>
<reference evidence="1" key="1">
    <citation type="submission" date="2021-06" db="EMBL/GenBank/DDBJ databases">
        <authorList>
            <person name="Kallberg Y."/>
            <person name="Tangrot J."/>
            <person name="Rosling A."/>
        </authorList>
    </citation>
    <scope>NUCLEOTIDE SEQUENCE</scope>
    <source>
        <strain evidence="1">IN212</strain>
    </source>
</reference>
<accession>A0A9N9IF75</accession>
<evidence type="ECO:0000313" key="2">
    <source>
        <dbReference type="Proteomes" id="UP000789396"/>
    </source>
</evidence>
<protein>
    <submittedName>
        <fullName evidence="1">16333_t:CDS:1</fullName>
    </submittedName>
</protein>
<dbReference type="EMBL" id="CAJVPZ010029547">
    <property type="protein sequence ID" value="CAG8734494.1"/>
    <property type="molecule type" value="Genomic_DNA"/>
</dbReference>
<evidence type="ECO:0000313" key="1">
    <source>
        <dbReference type="EMBL" id="CAG8734494.1"/>
    </source>
</evidence>
<comment type="caution">
    <text evidence="1">The sequence shown here is derived from an EMBL/GenBank/DDBJ whole genome shotgun (WGS) entry which is preliminary data.</text>
</comment>
<gene>
    <name evidence="1" type="ORF">RFULGI_LOCUS12390</name>
</gene>
<keyword evidence="2" id="KW-1185">Reference proteome</keyword>
<name>A0A9N9IF75_9GLOM</name>
<dbReference type="AlphaFoldDB" id="A0A9N9IF75"/>
<organism evidence="1 2">
    <name type="scientific">Racocetra fulgida</name>
    <dbReference type="NCBI Taxonomy" id="60492"/>
    <lineage>
        <taxon>Eukaryota</taxon>
        <taxon>Fungi</taxon>
        <taxon>Fungi incertae sedis</taxon>
        <taxon>Mucoromycota</taxon>
        <taxon>Glomeromycotina</taxon>
        <taxon>Glomeromycetes</taxon>
        <taxon>Diversisporales</taxon>
        <taxon>Gigasporaceae</taxon>
        <taxon>Racocetra</taxon>
    </lineage>
</organism>